<organism evidence="3 4">
    <name type="scientific">Butyrivibrio proteoclasticus</name>
    <dbReference type="NCBI Taxonomy" id="43305"/>
    <lineage>
        <taxon>Bacteria</taxon>
        <taxon>Bacillati</taxon>
        <taxon>Bacillota</taxon>
        <taxon>Clostridia</taxon>
        <taxon>Lachnospirales</taxon>
        <taxon>Lachnospiraceae</taxon>
        <taxon>Butyrivibrio</taxon>
    </lineage>
</organism>
<dbReference type="Gene3D" id="1.20.144.10">
    <property type="entry name" value="Phosphatidic acid phosphatase type 2/haloperoxidase"/>
    <property type="match status" value="1"/>
</dbReference>
<dbReference type="PANTHER" id="PTHR14969">
    <property type="entry name" value="SPHINGOSINE-1-PHOSPHATE PHOSPHOHYDROLASE"/>
    <property type="match status" value="1"/>
</dbReference>
<keyword evidence="1" id="KW-0472">Membrane</keyword>
<dbReference type="Proteomes" id="UP000182624">
    <property type="component" value="Unassembled WGS sequence"/>
</dbReference>
<feature type="transmembrane region" description="Helical" evidence="1">
    <location>
        <begin position="223"/>
        <end position="239"/>
    </location>
</feature>
<evidence type="ECO:0000259" key="2">
    <source>
        <dbReference type="SMART" id="SM00014"/>
    </source>
</evidence>
<keyword evidence="1" id="KW-1133">Transmembrane helix</keyword>
<dbReference type="SUPFAM" id="SSF48317">
    <property type="entry name" value="Acid phosphatase/Vanadium-dependent haloperoxidase"/>
    <property type="match status" value="1"/>
</dbReference>
<dbReference type="AlphaFoldDB" id="A0A1I5QZA6"/>
<reference evidence="4" key="1">
    <citation type="submission" date="2016-10" db="EMBL/GenBank/DDBJ databases">
        <authorList>
            <person name="Varghese N."/>
            <person name="Submissions S."/>
        </authorList>
    </citation>
    <scope>NUCLEOTIDE SEQUENCE [LARGE SCALE GENOMIC DNA]</scope>
    <source>
        <strain evidence="4">P18</strain>
    </source>
</reference>
<dbReference type="SMART" id="SM00014">
    <property type="entry name" value="acidPPc"/>
    <property type="match status" value="1"/>
</dbReference>
<feature type="transmembrane region" description="Helical" evidence="1">
    <location>
        <begin position="181"/>
        <end position="199"/>
    </location>
</feature>
<evidence type="ECO:0000313" key="4">
    <source>
        <dbReference type="Proteomes" id="UP000182624"/>
    </source>
</evidence>
<feature type="transmembrane region" description="Helical" evidence="1">
    <location>
        <begin position="151"/>
        <end position="169"/>
    </location>
</feature>
<feature type="transmembrane region" description="Helical" evidence="1">
    <location>
        <begin position="251"/>
        <end position="269"/>
    </location>
</feature>
<evidence type="ECO:0000256" key="1">
    <source>
        <dbReference type="SAM" id="Phobius"/>
    </source>
</evidence>
<dbReference type="PANTHER" id="PTHR14969:SF13">
    <property type="entry name" value="AT30094P"/>
    <property type="match status" value="1"/>
</dbReference>
<dbReference type="Pfam" id="PF01569">
    <property type="entry name" value="PAP2"/>
    <property type="match status" value="1"/>
</dbReference>
<feature type="domain" description="Phosphatidic acid phosphatase type 2/haloperoxidase" evidence="2">
    <location>
        <begin position="51"/>
        <end position="166"/>
    </location>
</feature>
<evidence type="ECO:0000313" key="3">
    <source>
        <dbReference type="EMBL" id="SFP51427.1"/>
    </source>
</evidence>
<keyword evidence="1" id="KW-0812">Transmembrane</keyword>
<name>A0A1I5QZA6_9FIRM</name>
<dbReference type="InterPro" id="IPR000326">
    <property type="entry name" value="PAP2/HPO"/>
</dbReference>
<accession>A0A1I5QZA6</accession>
<feature type="transmembrane region" description="Helical" evidence="1">
    <location>
        <begin position="289"/>
        <end position="307"/>
    </location>
</feature>
<dbReference type="EMBL" id="FOXO01000003">
    <property type="protein sequence ID" value="SFP51427.1"/>
    <property type="molecule type" value="Genomic_DNA"/>
</dbReference>
<gene>
    <name evidence="3" type="ORF">SAMN04487928_10331</name>
</gene>
<sequence>MDIQYLLWLQELRGATGGLFDEFFNALSKFAVDILPFLPFVIFWGVDKKWGYIFMINQWFSEVINGLIKLTVCAYRPWIRSDLIEPAGDSKVAATGYSFPSGHTKTATTVYGSVIEWQKDKRKKICILCGVLILLTGFSRNFLGVHTPQDVLVAMIESIIIICAVAAVYKKVEGNEKVIDLLTLVGLIFIVVSLIYVYLKSYPMDYDASGNLLVDPQKMMNDYFKACGAFVGFLVGSFIERHYVHYEIPVGSKNLPLLVSIGFALTFAWKEWFAPATVVAALGSHWGNFIARFIMIAFVMCIWPIVIKRESN</sequence>
<dbReference type="OrthoDB" id="9789113at2"/>
<dbReference type="InterPro" id="IPR036938">
    <property type="entry name" value="PAP2/HPO_sf"/>
</dbReference>
<feature type="transmembrane region" description="Helical" evidence="1">
    <location>
        <begin position="26"/>
        <end position="46"/>
    </location>
</feature>
<proteinExistence type="predicted"/>
<keyword evidence="4" id="KW-1185">Reference proteome</keyword>
<protein>
    <submittedName>
        <fullName evidence="3">PAP2 superfamily protein</fullName>
    </submittedName>
</protein>
<feature type="transmembrane region" description="Helical" evidence="1">
    <location>
        <begin position="125"/>
        <end position="145"/>
    </location>
</feature>
<dbReference type="RefSeq" id="WP_074883963.1">
    <property type="nucleotide sequence ID" value="NZ_FOXO01000003.1"/>
</dbReference>